<dbReference type="Pfam" id="PF02465">
    <property type="entry name" value="FliD_N"/>
    <property type="match status" value="1"/>
</dbReference>
<sequence>MNVMGLYSGIDISMVDQMIEAEKAKGVRFTQRKEQYTQSQNAWKDLNTRLDTLYKRLDELTKPENFQSKSVNLSGPENLSVNASSTAATGSYRVQVQQLATQERLTGTRVEAESIHSELNFNGSLDFAFGPEENSSFSVTVEATDSLKSINDKINEQTSKTGISSSIVDNRLILTHTEYGVQTEKLAISGDVAESLGLSNFDLTEGQKAEFTVDGLKITRSSNTIDDVIEGLTFTLTNEHSNNESTVVSITEDLDKAAETLNKFVEQYNSTQSFITQQLSVGDPSAENNKTGTLSGDGTLMRLQSNLRSMMTKSDDTESSIRSLSDLGIEVDRNGTATFDRTVLEENIKEDPEAVSAFFSRTETSEGVGEDGEPKKDSKRVGFSQSMRSFVNEYISGTTGIIKTRQDTYDRMIKDLNDRISQFETRIDAKRDRYIRQFTALDQAMMQAESQMGFMMSQLGMNQGNN</sequence>
<comment type="subunit">
    <text evidence="2 5">Homopentamer.</text>
</comment>
<gene>
    <name evidence="9" type="ORF">GCM10008932_13530</name>
</gene>
<comment type="subcellular location">
    <subcellularLocation>
        <location evidence="5">Secreted</location>
    </subcellularLocation>
    <subcellularLocation>
        <location evidence="5">Bacterial flagellum</location>
    </subcellularLocation>
</comment>
<dbReference type="PANTHER" id="PTHR30288">
    <property type="entry name" value="FLAGELLAR CAP/ASSEMBLY PROTEIN FLID"/>
    <property type="match status" value="1"/>
</dbReference>
<name>A0ABN0XEN1_9LACT</name>
<keyword evidence="4 5" id="KW-0975">Bacterial flagellum</keyword>
<evidence type="ECO:0000256" key="5">
    <source>
        <dbReference type="RuleBase" id="RU362066"/>
    </source>
</evidence>
<comment type="function">
    <text evidence="5">Required for morphogenesis and for the elongation of the flagellar filament by facilitating polymerization of the flagellin monomers at the tip of growing filament. Forms a capping structure, which prevents flagellin subunits (transported through the central channel of the flagellum) from leaking out without polymerization at the distal end.</text>
</comment>
<keyword evidence="5" id="KW-0964">Secreted</keyword>
<reference evidence="9 10" key="1">
    <citation type="journal article" date="2019" name="Int. J. Syst. Evol. Microbiol.">
        <title>The Global Catalogue of Microorganisms (GCM) 10K type strain sequencing project: providing services to taxonomists for standard genome sequencing and annotation.</title>
        <authorList>
            <consortium name="The Broad Institute Genomics Platform"/>
            <consortium name="The Broad Institute Genome Sequencing Center for Infectious Disease"/>
            <person name="Wu L."/>
            <person name="Ma J."/>
        </authorList>
    </citation>
    <scope>NUCLEOTIDE SEQUENCE [LARGE SCALE GENOMIC DNA]</scope>
    <source>
        <strain evidence="9 10">JCM 12662</strain>
    </source>
</reference>
<keyword evidence="3" id="KW-0175">Coiled coil</keyword>
<dbReference type="InterPro" id="IPR040026">
    <property type="entry name" value="FliD"/>
</dbReference>
<dbReference type="EMBL" id="BAAACW010000080">
    <property type="protein sequence ID" value="GAA0362182.1"/>
    <property type="molecule type" value="Genomic_DNA"/>
</dbReference>
<evidence type="ECO:0000256" key="4">
    <source>
        <dbReference type="ARBA" id="ARBA00023143"/>
    </source>
</evidence>
<feature type="domain" description="Flagellar hook-associated protein 2 N-terminal" evidence="7">
    <location>
        <begin position="8"/>
        <end position="102"/>
    </location>
</feature>
<dbReference type="Pfam" id="PF07196">
    <property type="entry name" value="Flagellin_IN"/>
    <property type="match status" value="1"/>
</dbReference>
<dbReference type="InterPro" id="IPR010810">
    <property type="entry name" value="Flagellin_hook_IN_motif"/>
</dbReference>
<feature type="region of interest" description="Disordered" evidence="6">
    <location>
        <begin position="360"/>
        <end position="382"/>
    </location>
</feature>
<evidence type="ECO:0000313" key="10">
    <source>
        <dbReference type="Proteomes" id="UP001501166"/>
    </source>
</evidence>
<evidence type="ECO:0000256" key="6">
    <source>
        <dbReference type="SAM" id="MobiDB-lite"/>
    </source>
</evidence>
<feature type="domain" description="Flagellar hook-associated protein 2 C-terminal" evidence="8">
    <location>
        <begin position="206"/>
        <end position="448"/>
    </location>
</feature>
<organism evidence="9 10">
    <name type="scientific">Alkalibacterium iburiense</name>
    <dbReference type="NCBI Taxonomy" id="290589"/>
    <lineage>
        <taxon>Bacteria</taxon>
        <taxon>Bacillati</taxon>
        <taxon>Bacillota</taxon>
        <taxon>Bacilli</taxon>
        <taxon>Lactobacillales</taxon>
        <taxon>Carnobacteriaceae</taxon>
        <taxon>Alkalibacterium</taxon>
    </lineage>
</organism>
<protein>
    <recommendedName>
        <fullName evidence="5">Flagellar hook-associated protein 2</fullName>
        <shortName evidence="5">HAP2</shortName>
    </recommendedName>
    <alternativeName>
        <fullName evidence="5">Flagellar cap protein</fullName>
    </alternativeName>
</protein>
<evidence type="ECO:0000256" key="1">
    <source>
        <dbReference type="ARBA" id="ARBA00009764"/>
    </source>
</evidence>
<dbReference type="InterPro" id="IPR003481">
    <property type="entry name" value="FliD_N"/>
</dbReference>
<comment type="similarity">
    <text evidence="1 5">Belongs to the FliD family.</text>
</comment>
<dbReference type="PANTHER" id="PTHR30288:SF0">
    <property type="entry name" value="FLAGELLAR HOOK-ASSOCIATED PROTEIN 2"/>
    <property type="match status" value="1"/>
</dbReference>
<evidence type="ECO:0000256" key="2">
    <source>
        <dbReference type="ARBA" id="ARBA00011255"/>
    </source>
</evidence>
<evidence type="ECO:0000259" key="8">
    <source>
        <dbReference type="Pfam" id="PF07195"/>
    </source>
</evidence>
<comment type="caution">
    <text evidence="9">The sequence shown here is derived from an EMBL/GenBank/DDBJ whole genome shotgun (WGS) entry which is preliminary data.</text>
</comment>
<keyword evidence="10" id="KW-1185">Reference proteome</keyword>
<dbReference type="Proteomes" id="UP001501166">
    <property type="component" value="Unassembled WGS sequence"/>
</dbReference>
<evidence type="ECO:0000259" key="7">
    <source>
        <dbReference type="Pfam" id="PF02465"/>
    </source>
</evidence>
<dbReference type="InterPro" id="IPR010809">
    <property type="entry name" value="FliD_C"/>
</dbReference>
<dbReference type="RefSeq" id="WP_343755000.1">
    <property type="nucleotide sequence ID" value="NZ_BAAACW010000080.1"/>
</dbReference>
<evidence type="ECO:0000313" key="9">
    <source>
        <dbReference type="EMBL" id="GAA0362182.1"/>
    </source>
</evidence>
<dbReference type="Pfam" id="PF07195">
    <property type="entry name" value="FliD_C"/>
    <property type="match status" value="1"/>
</dbReference>
<evidence type="ECO:0000256" key="3">
    <source>
        <dbReference type="ARBA" id="ARBA00023054"/>
    </source>
</evidence>
<accession>A0ABN0XEN1</accession>
<proteinExistence type="inferred from homology"/>